<reference evidence="2 3" key="1">
    <citation type="submission" date="2016-10" db="EMBL/GenBank/DDBJ databases">
        <authorList>
            <person name="de Groot N.N."/>
        </authorList>
    </citation>
    <scope>NUCLEOTIDE SEQUENCE [LARGE SCALE GENOMIC DNA]</scope>
    <source>
        <strain evidence="2 3">DSM 22024</strain>
    </source>
</reference>
<keyword evidence="3" id="KW-1185">Reference proteome</keyword>
<organism evidence="2 3">
    <name type="scientific">Actinopolymorpha singaporensis</name>
    <dbReference type="NCBI Taxonomy" id="117157"/>
    <lineage>
        <taxon>Bacteria</taxon>
        <taxon>Bacillati</taxon>
        <taxon>Actinomycetota</taxon>
        <taxon>Actinomycetes</taxon>
        <taxon>Propionibacteriales</taxon>
        <taxon>Actinopolymorphaceae</taxon>
        <taxon>Actinopolymorpha</taxon>
    </lineage>
</organism>
<dbReference type="EMBL" id="LT629732">
    <property type="protein sequence ID" value="SDS62185.1"/>
    <property type="molecule type" value="Genomic_DNA"/>
</dbReference>
<feature type="domain" description="SnoaL-like" evidence="1">
    <location>
        <begin position="7"/>
        <end position="96"/>
    </location>
</feature>
<evidence type="ECO:0000259" key="1">
    <source>
        <dbReference type="Pfam" id="PF12680"/>
    </source>
</evidence>
<dbReference type="AlphaFoldDB" id="A0A1H1TPC3"/>
<dbReference type="InterPro" id="IPR032710">
    <property type="entry name" value="NTF2-like_dom_sf"/>
</dbReference>
<gene>
    <name evidence="2" type="ORF">SAMN04489717_3288</name>
</gene>
<accession>A0A1H1TPC3</accession>
<dbReference type="InterPro" id="IPR037401">
    <property type="entry name" value="SnoaL-like"/>
</dbReference>
<proteinExistence type="predicted"/>
<dbReference type="Gene3D" id="3.10.450.50">
    <property type="match status" value="1"/>
</dbReference>
<dbReference type="Pfam" id="PF12680">
    <property type="entry name" value="SnoaL_2"/>
    <property type="match status" value="1"/>
</dbReference>
<protein>
    <submittedName>
        <fullName evidence="2">SnoaL-like domain-containing protein</fullName>
    </submittedName>
</protein>
<dbReference type="SUPFAM" id="SSF54427">
    <property type="entry name" value="NTF2-like"/>
    <property type="match status" value="1"/>
</dbReference>
<sequence>MHPFGVAMQAHHVESAVALLAEDVEFRSPVVFAPYRGRDAVAPLLYAVAEVLQDFRYTREIGAGSHDVALVFRARAGDRELEGCDFLHVDESGAIDELCVMIRPMSGIHALAEQMRAVLEGRAQTGDEATRR</sequence>
<evidence type="ECO:0000313" key="3">
    <source>
        <dbReference type="Proteomes" id="UP000198983"/>
    </source>
</evidence>
<evidence type="ECO:0000313" key="2">
    <source>
        <dbReference type="EMBL" id="SDS62185.1"/>
    </source>
</evidence>
<dbReference type="Proteomes" id="UP000198983">
    <property type="component" value="Chromosome I"/>
</dbReference>
<dbReference type="OrthoDB" id="1163083at2"/>
<name>A0A1H1TPC3_9ACTN</name>
<dbReference type="STRING" id="117157.SAMN04489717_3288"/>